<evidence type="ECO:0000256" key="7">
    <source>
        <dbReference type="PROSITE-ProRule" id="PRU00207"/>
    </source>
</evidence>
<evidence type="ECO:0000259" key="9">
    <source>
        <dbReference type="PROSITE" id="PS50089"/>
    </source>
</evidence>
<feature type="zinc finger region" description="TRAF-type" evidence="7">
    <location>
        <begin position="156"/>
        <end position="207"/>
    </location>
</feature>
<dbReference type="GO" id="GO:0043122">
    <property type="term" value="P:regulation of canonical NF-kappaB signal transduction"/>
    <property type="evidence" value="ECO:0007669"/>
    <property type="project" value="TreeGrafter"/>
</dbReference>
<evidence type="ECO:0000256" key="1">
    <source>
        <dbReference type="ARBA" id="ARBA00004496"/>
    </source>
</evidence>
<proteinExistence type="predicted"/>
<dbReference type="GO" id="GO:0042981">
    <property type="term" value="P:regulation of apoptotic process"/>
    <property type="evidence" value="ECO:0007669"/>
    <property type="project" value="InterPro"/>
</dbReference>
<dbReference type="PANTHER" id="PTHR10131">
    <property type="entry name" value="TNF RECEPTOR ASSOCIATED FACTOR"/>
    <property type="match status" value="1"/>
</dbReference>
<dbReference type="GO" id="GO:0005737">
    <property type="term" value="C:cytoplasm"/>
    <property type="evidence" value="ECO:0007669"/>
    <property type="project" value="UniProtKB-SubCell"/>
</dbReference>
<feature type="domain" description="MATH" evidence="10">
    <location>
        <begin position="413"/>
        <end position="557"/>
    </location>
</feature>
<keyword evidence="8" id="KW-0175">Coiled coil</keyword>
<evidence type="ECO:0000256" key="3">
    <source>
        <dbReference type="ARBA" id="ARBA00022723"/>
    </source>
</evidence>
<dbReference type="SUPFAM" id="SSF49599">
    <property type="entry name" value="TRAF domain-like"/>
    <property type="match status" value="2"/>
</dbReference>
<dbReference type="FunFam" id="2.60.210.10:FF:000021">
    <property type="entry name" value="Tumor necrosis factor receptor-associated factor 2"/>
    <property type="match status" value="1"/>
</dbReference>
<evidence type="ECO:0000259" key="11">
    <source>
        <dbReference type="PROSITE" id="PS50145"/>
    </source>
</evidence>
<dbReference type="PROSITE" id="PS00518">
    <property type="entry name" value="ZF_RING_1"/>
    <property type="match status" value="1"/>
</dbReference>
<reference evidence="12 13" key="1">
    <citation type="submission" date="2022-05" db="EMBL/GenBank/DDBJ databases">
        <authorList>
            <consortium name="Genoscope - CEA"/>
            <person name="William W."/>
        </authorList>
    </citation>
    <scope>NUCLEOTIDE SEQUENCE [LARGE SCALE GENOMIC DNA]</scope>
</reference>
<dbReference type="PROSITE" id="PS50089">
    <property type="entry name" value="ZF_RING_2"/>
    <property type="match status" value="1"/>
</dbReference>
<keyword evidence="2" id="KW-0963">Cytoplasm</keyword>
<evidence type="ECO:0000259" key="10">
    <source>
        <dbReference type="PROSITE" id="PS50144"/>
    </source>
</evidence>
<dbReference type="Gene3D" id="2.60.210.10">
    <property type="entry name" value="Apoptosis, Tumor Necrosis Factor Receptor Associated Protein 2, Chain A"/>
    <property type="match status" value="1"/>
</dbReference>
<dbReference type="InterPro" id="IPR008974">
    <property type="entry name" value="TRAF-like"/>
</dbReference>
<evidence type="ECO:0000256" key="2">
    <source>
        <dbReference type="ARBA" id="ARBA00022490"/>
    </source>
</evidence>
<feature type="domain" description="RING-type" evidence="9">
    <location>
        <begin position="18"/>
        <end position="58"/>
    </location>
</feature>
<dbReference type="PROSITE" id="PS50144">
    <property type="entry name" value="MATH"/>
    <property type="match status" value="1"/>
</dbReference>
<dbReference type="PANTHER" id="PTHR10131:SF138">
    <property type="entry name" value="RE66324P"/>
    <property type="match status" value="1"/>
</dbReference>
<dbReference type="GO" id="GO:0007165">
    <property type="term" value="P:signal transduction"/>
    <property type="evidence" value="ECO:0007669"/>
    <property type="project" value="InterPro"/>
</dbReference>
<dbReference type="InterPro" id="IPR002083">
    <property type="entry name" value="MATH/TRAF_dom"/>
</dbReference>
<dbReference type="GO" id="GO:0008270">
    <property type="term" value="F:zinc ion binding"/>
    <property type="evidence" value="ECO:0007669"/>
    <property type="project" value="UniProtKB-KW"/>
</dbReference>
<comment type="subcellular location">
    <subcellularLocation>
        <location evidence="1">Cytoplasm</location>
    </subcellularLocation>
</comment>
<feature type="domain" description="TRAF-type" evidence="11">
    <location>
        <begin position="156"/>
        <end position="207"/>
    </location>
</feature>
<organism evidence="12 13">
    <name type="scientific">Pocillopora meandrina</name>
    <dbReference type="NCBI Taxonomy" id="46732"/>
    <lineage>
        <taxon>Eukaryota</taxon>
        <taxon>Metazoa</taxon>
        <taxon>Cnidaria</taxon>
        <taxon>Anthozoa</taxon>
        <taxon>Hexacorallia</taxon>
        <taxon>Scleractinia</taxon>
        <taxon>Astrocoeniina</taxon>
        <taxon>Pocilloporidae</taxon>
        <taxon>Pocillopora</taxon>
    </lineage>
</organism>
<evidence type="ECO:0000256" key="4">
    <source>
        <dbReference type="ARBA" id="ARBA00022737"/>
    </source>
</evidence>
<dbReference type="AlphaFoldDB" id="A0AAU9VMU4"/>
<accession>A0AAU9VMU4</accession>
<dbReference type="InterPro" id="IPR013083">
    <property type="entry name" value="Znf_RING/FYVE/PHD"/>
</dbReference>
<dbReference type="InterPro" id="IPR018957">
    <property type="entry name" value="Znf_C3HC4_RING-type"/>
</dbReference>
<dbReference type="Proteomes" id="UP001159428">
    <property type="component" value="Unassembled WGS sequence"/>
</dbReference>
<feature type="coiled-coil region" evidence="8">
    <location>
        <begin position="348"/>
        <end position="389"/>
    </location>
</feature>
<dbReference type="FunFam" id="3.30.40.10:FF:000179">
    <property type="entry name" value="TNF receptor-associated factor"/>
    <property type="match status" value="1"/>
</dbReference>
<dbReference type="GO" id="GO:0009898">
    <property type="term" value="C:cytoplasmic side of plasma membrane"/>
    <property type="evidence" value="ECO:0007669"/>
    <property type="project" value="TreeGrafter"/>
</dbReference>
<comment type="caution">
    <text evidence="12">The sequence shown here is derived from an EMBL/GenBank/DDBJ whole genome shotgun (WGS) entry which is preliminary data.</text>
</comment>
<keyword evidence="13" id="KW-1185">Reference proteome</keyword>
<dbReference type="InterPro" id="IPR001293">
    <property type="entry name" value="Znf_TRAF"/>
</dbReference>
<dbReference type="SUPFAM" id="SSF57850">
    <property type="entry name" value="RING/U-box"/>
    <property type="match status" value="1"/>
</dbReference>
<dbReference type="Pfam" id="PF00097">
    <property type="entry name" value="zf-C3HC4"/>
    <property type="match status" value="1"/>
</dbReference>
<dbReference type="PROSITE" id="PS50145">
    <property type="entry name" value="ZF_TRAF"/>
    <property type="match status" value="2"/>
</dbReference>
<dbReference type="Gene3D" id="3.30.40.10">
    <property type="entry name" value="Zinc/RING finger domain, C3HC4 (zinc finger)"/>
    <property type="match status" value="3"/>
</dbReference>
<dbReference type="SMART" id="SM00061">
    <property type="entry name" value="MATH"/>
    <property type="match status" value="1"/>
</dbReference>
<dbReference type="InterPro" id="IPR001841">
    <property type="entry name" value="Znf_RING"/>
</dbReference>
<gene>
    <name evidence="12" type="ORF">PMEA_00010624</name>
</gene>
<keyword evidence="4" id="KW-0677">Repeat</keyword>
<dbReference type="Pfam" id="PF21355">
    <property type="entry name" value="TRAF-mep_MATH"/>
    <property type="match status" value="1"/>
</dbReference>
<name>A0AAU9VMU4_9CNID</name>
<dbReference type="InterPro" id="IPR049342">
    <property type="entry name" value="TRAF1-6_MATH_dom"/>
</dbReference>
<dbReference type="GO" id="GO:0005164">
    <property type="term" value="F:tumor necrosis factor receptor binding"/>
    <property type="evidence" value="ECO:0007669"/>
    <property type="project" value="TreeGrafter"/>
</dbReference>
<feature type="domain" description="TRAF-type" evidence="11">
    <location>
        <begin position="102"/>
        <end position="145"/>
    </location>
</feature>
<dbReference type="InterPro" id="IPR017907">
    <property type="entry name" value="Znf_RING_CS"/>
</dbReference>
<evidence type="ECO:0000256" key="5">
    <source>
        <dbReference type="ARBA" id="ARBA00022771"/>
    </source>
</evidence>
<dbReference type="EMBL" id="CALNXJ010000002">
    <property type="protein sequence ID" value="CAH3034358.1"/>
    <property type="molecule type" value="Genomic_DNA"/>
</dbReference>
<sequence>MPGYTFSMNGTVDSRYLCLRCKNILKDPVQTGCGHVYCISCIPHLKRDDGTYICLVDKAPFAADQIFHDNFMKREVLSLVVTCPNSSDGCKWKGEVRHIEKHQSTCPEEKEKCSNHNCQKLVKRSDLQRHQEHECPYRTQQCSLCGDSMTAAVLKTHQIQDCKMYPIQCRGCGKEGIPRGEMDSHVNPIHGDCEAVERTCAFEQIGCSNNKKMKQSEVKKHNELTAILHINLLLTSVLRLEEQVKSQLSMGGAWGGGTSDQWMRRSEMTIANAISSIDTVVREQTDLRQKLEDNSMRLVSMEKRVSTHRDQFPQSATFSSLQPLPISDQISRRLTNAENGTNNIEFLVNETRRELNEVRQEVSSVKRQLDGAVDSIRRLERRMESVEHNLALRNVVLSDIEEHIQQQQVSTYNGILLWKISDFARKKNDAVTGREVSIYSPCFHTSEHGYKMCARLYLNGDGMGKGTHLSLFFVVMRGDYDALLRWPFRQKVTFMLLDQDNVEHVVDAFRPDPNSSSFQRPRRESNIASGCPMFCSLSELNNHAYVRDDVMFLKVIVDTTDL</sequence>
<keyword evidence="3 7" id="KW-0479">Metal-binding</keyword>
<evidence type="ECO:0000256" key="6">
    <source>
        <dbReference type="ARBA" id="ARBA00022833"/>
    </source>
</evidence>
<evidence type="ECO:0000313" key="12">
    <source>
        <dbReference type="EMBL" id="CAH3034358.1"/>
    </source>
</evidence>
<evidence type="ECO:0000313" key="13">
    <source>
        <dbReference type="Proteomes" id="UP001159428"/>
    </source>
</evidence>
<dbReference type="PIRSF" id="PIRSF015614">
    <property type="entry name" value="TRAF"/>
    <property type="match status" value="1"/>
</dbReference>
<dbReference type="InterPro" id="IPR012227">
    <property type="entry name" value="TNF_rcpt-assoc_TRAF_met"/>
</dbReference>
<protein>
    <recommendedName>
        <fullName evidence="14">TNF receptor-associated factor</fullName>
    </recommendedName>
</protein>
<keyword evidence="6 7" id="KW-0862">Zinc</keyword>
<evidence type="ECO:0008006" key="14">
    <source>
        <dbReference type="Google" id="ProtNLM"/>
    </source>
</evidence>
<evidence type="ECO:0000256" key="8">
    <source>
        <dbReference type="SAM" id="Coils"/>
    </source>
</evidence>
<dbReference type="Pfam" id="PF02176">
    <property type="entry name" value="zf-TRAF"/>
    <property type="match status" value="1"/>
</dbReference>
<keyword evidence="5 7" id="KW-0863">Zinc-finger</keyword>
<feature type="zinc finger region" description="TRAF-type" evidence="7">
    <location>
        <begin position="102"/>
        <end position="145"/>
    </location>
</feature>